<dbReference type="Proteomes" id="UP001148018">
    <property type="component" value="Unassembled WGS sequence"/>
</dbReference>
<evidence type="ECO:0000313" key="2">
    <source>
        <dbReference type="EMBL" id="KAJ3602642.1"/>
    </source>
</evidence>
<accession>A0A9Q0EDV4</accession>
<gene>
    <name evidence="2" type="ORF">NHX12_030391</name>
</gene>
<protein>
    <submittedName>
        <fullName evidence="2">Uncharacterized protein</fullName>
    </submittedName>
</protein>
<keyword evidence="3" id="KW-1185">Reference proteome</keyword>
<comment type="caution">
    <text evidence="2">The sequence shown here is derived from an EMBL/GenBank/DDBJ whole genome shotgun (WGS) entry which is preliminary data.</text>
</comment>
<reference evidence="2" key="1">
    <citation type="submission" date="2022-07" db="EMBL/GenBank/DDBJ databases">
        <title>Chromosome-level genome of Muraenolepis orangiensis.</title>
        <authorList>
            <person name="Kim J."/>
        </authorList>
    </citation>
    <scope>NUCLEOTIDE SEQUENCE</scope>
    <source>
        <strain evidence="2">KU_S4_2022</strain>
        <tissue evidence="2">Muscle</tissue>
    </source>
</reference>
<evidence type="ECO:0000256" key="1">
    <source>
        <dbReference type="SAM" id="MobiDB-lite"/>
    </source>
</evidence>
<organism evidence="2 3">
    <name type="scientific">Muraenolepis orangiensis</name>
    <name type="common">Patagonian moray cod</name>
    <dbReference type="NCBI Taxonomy" id="630683"/>
    <lineage>
        <taxon>Eukaryota</taxon>
        <taxon>Metazoa</taxon>
        <taxon>Chordata</taxon>
        <taxon>Craniata</taxon>
        <taxon>Vertebrata</taxon>
        <taxon>Euteleostomi</taxon>
        <taxon>Actinopterygii</taxon>
        <taxon>Neopterygii</taxon>
        <taxon>Teleostei</taxon>
        <taxon>Neoteleostei</taxon>
        <taxon>Acanthomorphata</taxon>
        <taxon>Zeiogadaria</taxon>
        <taxon>Gadariae</taxon>
        <taxon>Gadiformes</taxon>
        <taxon>Muraenolepidoidei</taxon>
        <taxon>Muraenolepididae</taxon>
        <taxon>Muraenolepis</taxon>
    </lineage>
</organism>
<dbReference type="EMBL" id="JANIIK010000046">
    <property type="protein sequence ID" value="KAJ3602642.1"/>
    <property type="molecule type" value="Genomic_DNA"/>
</dbReference>
<name>A0A9Q0EDV4_9TELE</name>
<proteinExistence type="predicted"/>
<evidence type="ECO:0000313" key="3">
    <source>
        <dbReference type="Proteomes" id="UP001148018"/>
    </source>
</evidence>
<dbReference type="AlphaFoldDB" id="A0A9Q0EDV4"/>
<sequence length="90" mass="9934">MTPPSGAPKRVILLELTVPWEERIKEANERGKRGNYTEPVGQHHSNGRRARPEPNEVGCRGFAGLSPFVGPTTCWASQEQAKGHKVAMNE</sequence>
<dbReference type="OrthoDB" id="8959770at2759"/>
<feature type="region of interest" description="Disordered" evidence="1">
    <location>
        <begin position="27"/>
        <end position="56"/>
    </location>
</feature>